<dbReference type="SMART" id="SM00061">
    <property type="entry name" value="MATH"/>
    <property type="match status" value="2"/>
</dbReference>
<proteinExistence type="predicted"/>
<dbReference type="PANTHER" id="PTHR46162">
    <property type="entry name" value="TRAF-LIKE FAMILY PROTEIN"/>
    <property type="match status" value="1"/>
</dbReference>
<name>A0A8T1P2I9_CARIL</name>
<dbReference type="PROSITE" id="PS50144">
    <property type="entry name" value="MATH"/>
    <property type="match status" value="2"/>
</dbReference>
<feature type="domain" description="MATH" evidence="1">
    <location>
        <begin position="181"/>
        <end position="309"/>
    </location>
</feature>
<dbReference type="AlphaFoldDB" id="A0A8T1P2I9"/>
<organism evidence="2 3">
    <name type="scientific">Carya illinoinensis</name>
    <name type="common">Pecan</name>
    <dbReference type="NCBI Taxonomy" id="32201"/>
    <lineage>
        <taxon>Eukaryota</taxon>
        <taxon>Viridiplantae</taxon>
        <taxon>Streptophyta</taxon>
        <taxon>Embryophyta</taxon>
        <taxon>Tracheophyta</taxon>
        <taxon>Spermatophyta</taxon>
        <taxon>Magnoliopsida</taxon>
        <taxon>eudicotyledons</taxon>
        <taxon>Gunneridae</taxon>
        <taxon>Pentapetalae</taxon>
        <taxon>rosids</taxon>
        <taxon>fabids</taxon>
        <taxon>Fagales</taxon>
        <taxon>Juglandaceae</taxon>
        <taxon>Carya</taxon>
    </lineage>
</organism>
<dbReference type="EMBL" id="CM031819">
    <property type="protein sequence ID" value="KAG6636071.1"/>
    <property type="molecule type" value="Genomic_DNA"/>
</dbReference>
<dbReference type="Pfam" id="PF22486">
    <property type="entry name" value="MATH_2"/>
    <property type="match status" value="2"/>
</dbReference>
<sequence>MAGPPPTNPAPEVTRFTRDLPPAHYILKIESLSKIIQMLPGEKKPKYDSEVFECGGYKWKLSLYPIGRKECDNAENISLYLAIEDTDSLPLCWEVNAMFKLFVLDQIRGEYLAVQDDKGKIRRFNAMKTEWGFAQFLPFTKFGDAQSGYLFYDCCVFGAEVFVIKCTGKGERISMLSPPIKGYCCWEIGKFSALNVECLSKEFKVGERKWELKLYPKAVSADDGESYIKLFLSVSRWDQTPPKGKLYAKYILRIRDRRVNGKHEEVTDSKWFSTSKRGYDHPKFLSLSMLKDPSRSLLANDLLVVEAHIEIISMVKINFTNGKKKNKNYIVGYSFKS</sequence>
<dbReference type="InterPro" id="IPR002083">
    <property type="entry name" value="MATH/TRAF_dom"/>
</dbReference>
<reference evidence="2" key="1">
    <citation type="submission" date="2020-12" db="EMBL/GenBank/DDBJ databases">
        <title>WGS assembly of Carya illinoinensis cv. Pawnee.</title>
        <authorList>
            <person name="Platts A."/>
            <person name="Shu S."/>
            <person name="Wright S."/>
            <person name="Barry K."/>
            <person name="Edger P."/>
            <person name="Pires J.C."/>
            <person name="Schmutz J."/>
        </authorList>
    </citation>
    <scope>NUCLEOTIDE SEQUENCE</scope>
    <source>
        <tissue evidence="2">Leaf</tissue>
    </source>
</reference>
<evidence type="ECO:0000313" key="3">
    <source>
        <dbReference type="Proteomes" id="UP000811609"/>
    </source>
</evidence>
<evidence type="ECO:0000259" key="1">
    <source>
        <dbReference type="PROSITE" id="PS50144"/>
    </source>
</evidence>
<gene>
    <name evidence="2" type="ORF">CIPAW_11G085400</name>
</gene>
<dbReference type="PANTHER" id="PTHR46162:SF55">
    <property type="entry name" value="MATH DOMAIN-CONTAINING PROTEIN"/>
    <property type="match status" value="1"/>
</dbReference>
<protein>
    <recommendedName>
        <fullName evidence="1">MATH domain-containing protein</fullName>
    </recommendedName>
</protein>
<keyword evidence="3" id="KW-1185">Reference proteome</keyword>
<dbReference type="Proteomes" id="UP000811609">
    <property type="component" value="Chromosome 11"/>
</dbReference>
<dbReference type="CDD" id="cd00121">
    <property type="entry name" value="MATH"/>
    <property type="match status" value="2"/>
</dbReference>
<evidence type="ECO:0000313" key="2">
    <source>
        <dbReference type="EMBL" id="KAG6636071.1"/>
    </source>
</evidence>
<comment type="caution">
    <text evidence="2">The sequence shown here is derived from an EMBL/GenBank/DDBJ whole genome shotgun (WGS) entry which is preliminary data.</text>
</comment>
<feature type="domain" description="MATH" evidence="1">
    <location>
        <begin position="22"/>
        <end position="161"/>
    </location>
</feature>
<accession>A0A8T1P2I9</accession>